<evidence type="ECO:0000256" key="1">
    <source>
        <dbReference type="SAM" id="Phobius"/>
    </source>
</evidence>
<comment type="caution">
    <text evidence="2">The sequence shown here is derived from an EMBL/GenBank/DDBJ whole genome shotgun (WGS) entry which is preliminary data.</text>
</comment>
<feature type="transmembrane region" description="Helical" evidence="1">
    <location>
        <begin position="55"/>
        <end position="72"/>
    </location>
</feature>
<keyword evidence="1" id="KW-1133">Transmembrane helix</keyword>
<evidence type="ECO:0000313" key="2">
    <source>
        <dbReference type="EMBL" id="MPW25153.1"/>
    </source>
</evidence>
<sequence>MKEDKLDKTIVDILHKQTENTSSLKDETFKNIIGRIDEIEKGGNKMKRKSKVPKIASLIIVSLITITALIATTETGQAAIGKVRELLAPEKEIQQELEGQKEEINLELEEKMDYIIYIDKNYYYMESKGSIDKILPIGFPDDLPEVSMIIEQRENESPDQIANELMKSLTSKFEILERQDLAEPIPSVLVFGHGGSSWDSVIQRYYLVDNTKGGTFVITQTYFLEASEGHGVRFDNLLKEFKIIPSEED</sequence>
<accession>A0A6A7K7R2</accession>
<dbReference type="RefSeq" id="WP_152802379.1">
    <property type="nucleotide sequence ID" value="NZ_WHNX01000006.1"/>
</dbReference>
<dbReference type="AlphaFoldDB" id="A0A6A7K7R2"/>
<name>A0A6A7K7R2_9FIRM</name>
<keyword evidence="1" id="KW-0472">Membrane</keyword>
<dbReference type="EMBL" id="WHNX01000006">
    <property type="protein sequence ID" value="MPW25153.1"/>
    <property type="molecule type" value="Genomic_DNA"/>
</dbReference>
<proteinExistence type="predicted"/>
<reference evidence="2 3" key="1">
    <citation type="submission" date="2019-10" db="EMBL/GenBank/DDBJ databases">
        <title>Alkalibaculum tamaniensis sp.nov., a new alkaliphilic acetogen, isolated on methoxylated aromatics from a mud volcano.</title>
        <authorList>
            <person name="Khomyakova M.A."/>
            <person name="Merkel A.Y."/>
            <person name="Bonch-Osmolovskaya E.A."/>
            <person name="Slobodkin A.I."/>
        </authorList>
    </citation>
    <scope>NUCLEOTIDE SEQUENCE [LARGE SCALE GENOMIC DNA]</scope>
    <source>
        <strain evidence="2 3">M08DMB</strain>
    </source>
</reference>
<protein>
    <submittedName>
        <fullName evidence="2">Uncharacterized protein</fullName>
    </submittedName>
</protein>
<dbReference type="Proteomes" id="UP000440004">
    <property type="component" value="Unassembled WGS sequence"/>
</dbReference>
<gene>
    <name evidence="2" type="ORF">GC105_05035</name>
</gene>
<keyword evidence="1" id="KW-0812">Transmembrane</keyword>
<keyword evidence="3" id="KW-1185">Reference proteome</keyword>
<organism evidence="2 3">
    <name type="scientific">Alkalibaculum sporogenes</name>
    <dbReference type="NCBI Taxonomy" id="2655001"/>
    <lineage>
        <taxon>Bacteria</taxon>
        <taxon>Bacillati</taxon>
        <taxon>Bacillota</taxon>
        <taxon>Clostridia</taxon>
        <taxon>Eubacteriales</taxon>
        <taxon>Eubacteriaceae</taxon>
        <taxon>Alkalibaculum</taxon>
    </lineage>
</organism>
<evidence type="ECO:0000313" key="3">
    <source>
        <dbReference type="Proteomes" id="UP000440004"/>
    </source>
</evidence>